<name>A0A2T7NMA6_POMCA</name>
<dbReference type="InterPro" id="IPR009800">
    <property type="entry name" value="HCR"/>
</dbReference>
<evidence type="ECO:0000256" key="10">
    <source>
        <dbReference type="ARBA" id="ARBA00031932"/>
    </source>
</evidence>
<keyword evidence="14" id="KW-1185">Reference proteome</keyword>
<evidence type="ECO:0000256" key="6">
    <source>
        <dbReference type="ARBA" id="ARBA00022490"/>
    </source>
</evidence>
<dbReference type="OrthoDB" id="193258at2759"/>
<proteinExistence type="predicted"/>
<keyword evidence="7" id="KW-0221">Differentiation</keyword>
<dbReference type="GO" id="GO:0005814">
    <property type="term" value="C:centriole"/>
    <property type="evidence" value="ECO:0007669"/>
    <property type="project" value="TreeGrafter"/>
</dbReference>
<comment type="function">
    <text evidence="1">May be a regulator of keratinocyte proliferation or differentiation.</text>
</comment>
<dbReference type="Pfam" id="PF07111">
    <property type="entry name" value="HCR"/>
    <property type="match status" value="1"/>
</dbReference>
<dbReference type="STRING" id="400727.A0A2T7NMA6"/>
<dbReference type="PANTHER" id="PTHR46822">
    <property type="entry name" value="COILED-COIL ALPHA-HELICAL ROD PROTEIN 1"/>
    <property type="match status" value="1"/>
</dbReference>
<feature type="compositionally biased region" description="Acidic residues" evidence="12">
    <location>
        <begin position="800"/>
        <end position="811"/>
    </location>
</feature>
<accession>A0A2T7NMA6</accession>
<evidence type="ECO:0000256" key="8">
    <source>
        <dbReference type="ARBA" id="ARBA00023054"/>
    </source>
</evidence>
<dbReference type="AlphaFoldDB" id="A0A2T7NMA6"/>
<dbReference type="GO" id="GO:0006611">
    <property type="term" value="P:protein export from nucleus"/>
    <property type="evidence" value="ECO:0007669"/>
    <property type="project" value="TreeGrafter"/>
</dbReference>
<evidence type="ECO:0000256" key="1">
    <source>
        <dbReference type="ARBA" id="ARBA00003936"/>
    </source>
</evidence>
<comment type="subcellular location">
    <subcellularLocation>
        <location evidence="3">Cytoplasm</location>
    </subcellularLocation>
    <subcellularLocation>
        <location evidence="2">Nucleus</location>
    </subcellularLocation>
</comment>
<organism evidence="13 14">
    <name type="scientific">Pomacea canaliculata</name>
    <name type="common">Golden apple snail</name>
    <dbReference type="NCBI Taxonomy" id="400727"/>
    <lineage>
        <taxon>Eukaryota</taxon>
        <taxon>Metazoa</taxon>
        <taxon>Spiralia</taxon>
        <taxon>Lophotrochozoa</taxon>
        <taxon>Mollusca</taxon>
        <taxon>Gastropoda</taxon>
        <taxon>Caenogastropoda</taxon>
        <taxon>Architaenioglossa</taxon>
        <taxon>Ampullarioidea</taxon>
        <taxon>Ampullariidae</taxon>
        <taxon>Pomacea</taxon>
    </lineage>
</organism>
<evidence type="ECO:0000313" key="14">
    <source>
        <dbReference type="Proteomes" id="UP000245119"/>
    </source>
</evidence>
<gene>
    <name evidence="13" type="ORF">C0Q70_18095</name>
</gene>
<dbReference type="GO" id="GO:0030154">
    <property type="term" value="P:cell differentiation"/>
    <property type="evidence" value="ECO:0007669"/>
    <property type="project" value="UniProtKB-KW"/>
</dbReference>
<feature type="coiled-coil region" evidence="11">
    <location>
        <begin position="533"/>
        <end position="721"/>
    </location>
</feature>
<feature type="region of interest" description="Disordered" evidence="12">
    <location>
        <begin position="747"/>
        <end position="811"/>
    </location>
</feature>
<comment type="caution">
    <text evidence="13">The sequence shown here is derived from an EMBL/GenBank/DDBJ whole genome shotgun (WGS) entry which is preliminary data.</text>
</comment>
<keyword evidence="8 11" id="KW-0175">Coiled coil</keyword>
<evidence type="ECO:0000256" key="7">
    <source>
        <dbReference type="ARBA" id="ARBA00022782"/>
    </source>
</evidence>
<evidence type="ECO:0000256" key="2">
    <source>
        <dbReference type="ARBA" id="ARBA00004123"/>
    </source>
</evidence>
<protein>
    <recommendedName>
        <fullName evidence="4">Coiled-coil alpha-helical rod protein 1</fullName>
    </recommendedName>
    <alternativeName>
        <fullName evidence="10">Alpha-helical coiled-coil rod protein</fullName>
    </alternativeName>
</protein>
<sequence>MVGAVTTFSVVTYVVAKQSSQKRETTRALLGFRKIEWHPLNWQTTAGTDMAAFLNKPSDFAPSLYEDIESQIKLLPPSEFEKPKKKAENDSSWLELKKAADEILALRTENQKLRDQQQVANLQVPTSVVRPIPIEERHYADELITRQAEEISKLKCAVQMLTIEKQASEESFEKQIATLQQEKEETIKSLREALNRSEDDYRCQVHQLRQNHEGEALDLKSHLEHLSKQLEQAKADMETCSAMLTKELKMEREAARKREDQQNQAILEKELAITNLTQQLQQLKAYVADTEQLHKPQLLWRQECETLNNQIKIIEAEKATLESSLQLMDVRLSSMKEILTTQEAELCKAKEQITDKNKMRELLLTRWRQKVYSLLTQQKSAELVAKKDFQKWQQKTSDLQEQLSSTKNTISILQHTVAAREAELKMASNSDKKLKEELQQSQQAALCLDRQMIENRDMVQMLSEFAVSCDSRTTEQARVLQQALAQLRTLGQRVSFASSRMDMIKSQLVRKNALRQLEEEETSNKTQHHQETVEDWRIERDQLTHELQQVIRERDIFALQLKQDSETWAEKLASMRANYEEEVLSLKRSVEDLEIINQNKSQQMEQILEREENSRAELAEFTERIDELRIELARHQNIMEQALEKQKAELESEWAEQLADMERRLNETRREYTKAVVKLRQQERQWVREKERLQEIQAVSEAHLQSQLTQMEEQLHAVEKERNIFMATLRQEGLLGRLRSERGEPVRLQFQDNAADEPNSQLTRHARTRDQVHPQKVMEPPEPVSELLKDLKSLAPAVLDDTEESSEEDQE</sequence>
<evidence type="ECO:0000256" key="5">
    <source>
        <dbReference type="ARBA" id="ARBA00022473"/>
    </source>
</evidence>
<feature type="coiled-coil region" evidence="11">
    <location>
        <begin position="169"/>
        <end position="243"/>
    </location>
</feature>
<evidence type="ECO:0000256" key="9">
    <source>
        <dbReference type="ARBA" id="ARBA00023242"/>
    </source>
</evidence>
<evidence type="ECO:0000256" key="12">
    <source>
        <dbReference type="SAM" id="MobiDB-lite"/>
    </source>
</evidence>
<dbReference type="PANTHER" id="PTHR46822:SF1">
    <property type="entry name" value="COILED-COIL ALPHA-HELICAL ROD PROTEIN 1"/>
    <property type="match status" value="1"/>
</dbReference>
<feature type="coiled-coil region" evidence="11">
    <location>
        <begin position="273"/>
        <end position="324"/>
    </location>
</feature>
<evidence type="ECO:0000256" key="3">
    <source>
        <dbReference type="ARBA" id="ARBA00004496"/>
    </source>
</evidence>
<dbReference type="GO" id="GO:0005737">
    <property type="term" value="C:cytoplasm"/>
    <property type="evidence" value="ECO:0007669"/>
    <property type="project" value="UniProtKB-SubCell"/>
</dbReference>
<keyword evidence="6" id="KW-0963">Cytoplasm</keyword>
<dbReference type="Proteomes" id="UP000245119">
    <property type="component" value="Linkage Group LG11"/>
</dbReference>
<evidence type="ECO:0000256" key="4">
    <source>
        <dbReference type="ARBA" id="ARBA00016468"/>
    </source>
</evidence>
<keyword evidence="5" id="KW-0217">Developmental protein</keyword>
<keyword evidence="9" id="KW-0539">Nucleus</keyword>
<dbReference type="GO" id="GO:0005634">
    <property type="term" value="C:nucleus"/>
    <property type="evidence" value="ECO:0007669"/>
    <property type="project" value="UniProtKB-SubCell"/>
</dbReference>
<dbReference type="EMBL" id="PZQS01000011">
    <property type="protein sequence ID" value="PVD22286.1"/>
    <property type="molecule type" value="Genomic_DNA"/>
</dbReference>
<reference evidence="13 14" key="1">
    <citation type="submission" date="2018-04" db="EMBL/GenBank/DDBJ databases">
        <title>The genome of golden apple snail Pomacea canaliculata provides insight into stress tolerance and invasive adaptation.</title>
        <authorList>
            <person name="Liu C."/>
            <person name="Liu B."/>
            <person name="Ren Y."/>
            <person name="Zhang Y."/>
            <person name="Wang H."/>
            <person name="Li S."/>
            <person name="Jiang F."/>
            <person name="Yin L."/>
            <person name="Zhang G."/>
            <person name="Qian W."/>
            <person name="Fan W."/>
        </authorList>
    </citation>
    <scope>NUCLEOTIDE SEQUENCE [LARGE SCALE GENOMIC DNA]</scope>
    <source>
        <strain evidence="13">SZHN2017</strain>
        <tissue evidence="13">Muscle</tissue>
    </source>
</reference>
<evidence type="ECO:0000313" key="13">
    <source>
        <dbReference type="EMBL" id="PVD22286.1"/>
    </source>
</evidence>
<evidence type="ECO:0000256" key="11">
    <source>
        <dbReference type="SAM" id="Coils"/>
    </source>
</evidence>